<organism evidence="6 7">
    <name type="scientific">Adineta steineri</name>
    <dbReference type="NCBI Taxonomy" id="433720"/>
    <lineage>
        <taxon>Eukaryota</taxon>
        <taxon>Metazoa</taxon>
        <taxon>Spiralia</taxon>
        <taxon>Gnathifera</taxon>
        <taxon>Rotifera</taxon>
        <taxon>Eurotatoria</taxon>
        <taxon>Bdelloidea</taxon>
        <taxon>Adinetida</taxon>
        <taxon>Adinetidae</taxon>
        <taxon>Adineta</taxon>
    </lineage>
</organism>
<protein>
    <submittedName>
        <fullName evidence="6">Uncharacterized protein</fullName>
    </submittedName>
</protein>
<feature type="repeat" description="WD" evidence="4">
    <location>
        <begin position="35"/>
        <end position="69"/>
    </location>
</feature>
<comment type="caution">
    <text evidence="6">The sequence shown here is derived from an EMBL/GenBank/DDBJ whole genome shotgun (WGS) entry which is preliminary data.</text>
</comment>
<dbReference type="PROSITE" id="PS50082">
    <property type="entry name" value="WD_REPEATS_2"/>
    <property type="match status" value="2"/>
</dbReference>
<dbReference type="SUPFAM" id="SSF50978">
    <property type="entry name" value="WD40 repeat-like"/>
    <property type="match status" value="1"/>
</dbReference>
<evidence type="ECO:0000256" key="2">
    <source>
        <dbReference type="ARBA" id="ARBA00022574"/>
    </source>
</evidence>
<sequence>CVKIWDLKESINTNSISNGRNSPLTINKPFGQFECLSRDAYIRSVKLLPDGRTLVVGGEASNISIWDLNVTPSTPPNGSGLGRDGSNSNSSTASTSSSTSPTLRMKGELQSKAAACYALAISTDGKLCFSCCSDGNVLIWDIQNQTIVRQFQGHTDGASCIDLTPDGLRVWTGGLDN</sequence>
<feature type="non-terminal residue" evidence="6">
    <location>
        <position position="1"/>
    </location>
</feature>
<evidence type="ECO:0000256" key="4">
    <source>
        <dbReference type="PROSITE-ProRule" id="PRU00221"/>
    </source>
</evidence>
<dbReference type="PANTHER" id="PTHR10814:SF21">
    <property type="entry name" value="PROTEIN GROUCHO"/>
    <property type="match status" value="1"/>
</dbReference>
<dbReference type="SMART" id="SM00320">
    <property type="entry name" value="WD40"/>
    <property type="match status" value="3"/>
</dbReference>
<dbReference type="InterPro" id="IPR015943">
    <property type="entry name" value="WD40/YVTN_repeat-like_dom_sf"/>
</dbReference>
<feature type="non-terminal residue" evidence="6">
    <location>
        <position position="177"/>
    </location>
</feature>
<dbReference type="InterPro" id="IPR001680">
    <property type="entry name" value="WD40_rpt"/>
</dbReference>
<dbReference type="GO" id="GO:0005667">
    <property type="term" value="C:transcription regulator complex"/>
    <property type="evidence" value="ECO:0007669"/>
    <property type="project" value="TreeGrafter"/>
</dbReference>
<proteinExistence type="inferred from homology"/>
<evidence type="ECO:0000313" key="7">
    <source>
        <dbReference type="Proteomes" id="UP000663881"/>
    </source>
</evidence>
<dbReference type="InterPro" id="IPR036322">
    <property type="entry name" value="WD40_repeat_dom_sf"/>
</dbReference>
<dbReference type="Gene3D" id="2.130.10.10">
    <property type="entry name" value="YVTN repeat-like/Quinoprotein amine dehydrogenase"/>
    <property type="match status" value="1"/>
</dbReference>
<evidence type="ECO:0000256" key="1">
    <source>
        <dbReference type="ARBA" id="ARBA00005969"/>
    </source>
</evidence>
<feature type="repeat" description="WD" evidence="4">
    <location>
        <begin position="109"/>
        <end position="150"/>
    </location>
</feature>
<reference evidence="6" key="1">
    <citation type="submission" date="2021-02" db="EMBL/GenBank/DDBJ databases">
        <authorList>
            <person name="Nowell W R."/>
        </authorList>
    </citation>
    <scope>NUCLEOTIDE SEQUENCE</scope>
</reference>
<name>A0A820LP23_9BILA</name>
<dbReference type="GO" id="GO:0003714">
    <property type="term" value="F:transcription corepressor activity"/>
    <property type="evidence" value="ECO:0007669"/>
    <property type="project" value="TreeGrafter"/>
</dbReference>
<dbReference type="PANTHER" id="PTHR10814">
    <property type="entry name" value="TRANSDUCIN-LIKE ENHANCER PROTEIN"/>
    <property type="match status" value="1"/>
</dbReference>
<feature type="region of interest" description="Disordered" evidence="5">
    <location>
        <begin position="74"/>
        <end position="104"/>
    </location>
</feature>
<keyword evidence="3" id="KW-0677">Repeat</keyword>
<dbReference type="AlphaFoldDB" id="A0A820LP23"/>
<comment type="similarity">
    <text evidence="1">Belongs to the WD repeat Groucho/TLE family.</text>
</comment>
<dbReference type="InterPro" id="IPR019775">
    <property type="entry name" value="WD40_repeat_CS"/>
</dbReference>
<dbReference type="EMBL" id="CAJOAY010022698">
    <property type="protein sequence ID" value="CAF4359870.1"/>
    <property type="molecule type" value="Genomic_DNA"/>
</dbReference>
<dbReference type="Pfam" id="PF00400">
    <property type="entry name" value="WD40"/>
    <property type="match status" value="3"/>
</dbReference>
<evidence type="ECO:0000256" key="5">
    <source>
        <dbReference type="SAM" id="MobiDB-lite"/>
    </source>
</evidence>
<dbReference type="PROSITE" id="PS00678">
    <property type="entry name" value="WD_REPEATS_1"/>
    <property type="match status" value="1"/>
</dbReference>
<dbReference type="GO" id="GO:0090090">
    <property type="term" value="P:negative regulation of canonical Wnt signaling pathway"/>
    <property type="evidence" value="ECO:0007669"/>
    <property type="project" value="TreeGrafter"/>
</dbReference>
<dbReference type="InterPro" id="IPR009146">
    <property type="entry name" value="Groucho_enhance"/>
</dbReference>
<keyword evidence="2 4" id="KW-0853">WD repeat</keyword>
<evidence type="ECO:0000256" key="3">
    <source>
        <dbReference type="ARBA" id="ARBA00022737"/>
    </source>
</evidence>
<dbReference type="Proteomes" id="UP000663881">
    <property type="component" value="Unassembled WGS sequence"/>
</dbReference>
<gene>
    <name evidence="6" type="ORF">OKA104_LOCUS49263</name>
</gene>
<evidence type="ECO:0000313" key="6">
    <source>
        <dbReference type="EMBL" id="CAF4359870.1"/>
    </source>
</evidence>
<accession>A0A820LP23</accession>
<dbReference type="GO" id="GO:0005634">
    <property type="term" value="C:nucleus"/>
    <property type="evidence" value="ECO:0007669"/>
    <property type="project" value="InterPro"/>
</dbReference>
<feature type="compositionally biased region" description="Low complexity" evidence="5">
    <location>
        <begin position="86"/>
        <end position="100"/>
    </location>
</feature>